<evidence type="ECO:0000313" key="3">
    <source>
        <dbReference type="Proteomes" id="UP000092730"/>
    </source>
</evidence>
<dbReference type="Proteomes" id="UP000092730">
    <property type="component" value="Chromosome 1"/>
</dbReference>
<dbReference type="EMBL" id="CP144541">
    <property type="protein sequence ID" value="WVW79779.1"/>
    <property type="molecule type" value="Genomic_DNA"/>
</dbReference>
<accession>A0A1B9GD45</accession>
<dbReference type="EMBL" id="KI894018">
    <property type="protein sequence ID" value="OCF28936.1"/>
    <property type="molecule type" value="Genomic_DNA"/>
</dbReference>
<reference evidence="2" key="4">
    <citation type="submission" date="2024-02" db="EMBL/GenBank/DDBJ databases">
        <title>Comparative genomics of Cryptococcus and Kwoniella reveals pathogenesis evolution and contrasting modes of karyotype evolution via chromosome fusion or intercentromeric recombination.</title>
        <authorList>
            <person name="Coelho M.A."/>
            <person name="David-Palma M."/>
            <person name="Shea T."/>
            <person name="Bowers K."/>
            <person name="McGinley-Smith S."/>
            <person name="Mohammad A.W."/>
            <person name="Gnirke A."/>
            <person name="Yurkov A.M."/>
            <person name="Nowrousian M."/>
            <person name="Sun S."/>
            <person name="Cuomo C.A."/>
            <person name="Heitman J."/>
        </authorList>
    </citation>
    <scope>NUCLEOTIDE SEQUENCE</scope>
    <source>
        <strain evidence="2">CBS 10118</strain>
    </source>
</reference>
<dbReference type="RefSeq" id="XP_019050006.1">
    <property type="nucleotide sequence ID" value="XM_019187128.1"/>
</dbReference>
<reference evidence="2" key="2">
    <citation type="submission" date="2013-07" db="EMBL/GenBank/DDBJ databases">
        <authorList>
            <consortium name="The Broad Institute Genome Sequencing Platform"/>
            <person name="Cuomo C."/>
            <person name="Litvintseva A."/>
            <person name="Chen Y."/>
            <person name="Heitman J."/>
            <person name="Sun S."/>
            <person name="Springer D."/>
            <person name="Dromer F."/>
            <person name="Young S.K."/>
            <person name="Zeng Q."/>
            <person name="Gargeya S."/>
            <person name="Fitzgerald M."/>
            <person name="Abouelleil A."/>
            <person name="Alvarado L."/>
            <person name="Berlin A.M."/>
            <person name="Chapman S.B."/>
            <person name="Dewar J."/>
            <person name="Goldberg J."/>
            <person name="Griggs A."/>
            <person name="Gujja S."/>
            <person name="Hansen M."/>
            <person name="Howarth C."/>
            <person name="Imamovic A."/>
            <person name="Larimer J."/>
            <person name="McCowan C."/>
            <person name="Murphy C."/>
            <person name="Pearson M."/>
            <person name="Priest M."/>
            <person name="Roberts A."/>
            <person name="Saif S."/>
            <person name="Shea T."/>
            <person name="Sykes S."/>
            <person name="Wortman J."/>
            <person name="Nusbaum C."/>
            <person name="Birren B."/>
        </authorList>
    </citation>
    <scope>NUCLEOTIDE SEQUENCE</scope>
    <source>
        <strain evidence="2">CBS 10118</strain>
    </source>
</reference>
<name>A0A1B9GD45_9TREE</name>
<organism evidence="1">
    <name type="scientific">Kwoniella bestiolae CBS 10118</name>
    <dbReference type="NCBI Taxonomy" id="1296100"/>
    <lineage>
        <taxon>Eukaryota</taxon>
        <taxon>Fungi</taxon>
        <taxon>Dikarya</taxon>
        <taxon>Basidiomycota</taxon>
        <taxon>Agaricomycotina</taxon>
        <taxon>Tremellomycetes</taxon>
        <taxon>Tremellales</taxon>
        <taxon>Cryptococcaceae</taxon>
        <taxon>Kwoniella</taxon>
    </lineage>
</organism>
<dbReference type="GeneID" id="30204825"/>
<dbReference type="KEGG" id="kbi:30204825"/>
<gene>
    <name evidence="1" type="ORF">I302_00426</name>
    <name evidence="2" type="ORF">I302_101749</name>
</gene>
<reference evidence="1" key="1">
    <citation type="submission" date="2013-07" db="EMBL/GenBank/DDBJ databases">
        <title>The Genome Sequence of Cryptococcus bestiolae CBS10118.</title>
        <authorList>
            <consortium name="The Broad Institute Genome Sequencing Platform"/>
            <person name="Cuomo C."/>
            <person name="Litvintseva A."/>
            <person name="Chen Y."/>
            <person name="Heitman J."/>
            <person name="Sun S."/>
            <person name="Springer D."/>
            <person name="Dromer F."/>
            <person name="Young S.K."/>
            <person name="Zeng Q."/>
            <person name="Gargeya S."/>
            <person name="Fitzgerald M."/>
            <person name="Abouelleil A."/>
            <person name="Alvarado L."/>
            <person name="Berlin A.M."/>
            <person name="Chapman S.B."/>
            <person name="Dewar J."/>
            <person name="Goldberg J."/>
            <person name="Griggs A."/>
            <person name="Gujja S."/>
            <person name="Hansen M."/>
            <person name="Howarth C."/>
            <person name="Imamovic A."/>
            <person name="Larimer J."/>
            <person name="McCowan C."/>
            <person name="Murphy C."/>
            <person name="Pearson M."/>
            <person name="Priest M."/>
            <person name="Roberts A."/>
            <person name="Saif S."/>
            <person name="Shea T."/>
            <person name="Sykes S."/>
            <person name="Wortman J."/>
            <person name="Nusbaum C."/>
            <person name="Birren B."/>
        </authorList>
    </citation>
    <scope>NUCLEOTIDE SEQUENCE [LARGE SCALE GENOMIC DNA]</scope>
    <source>
        <strain evidence="1">CBS 10118</strain>
    </source>
</reference>
<keyword evidence="3" id="KW-1185">Reference proteome</keyword>
<proteinExistence type="predicted"/>
<dbReference type="VEuPathDB" id="FungiDB:I302_00426"/>
<protein>
    <submittedName>
        <fullName evidence="1">Uncharacterized protein</fullName>
    </submittedName>
</protein>
<evidence type="ECO:0000313" key="2">
    <source>
        <dbReference type="EMBL" id="WVW79779.1"/>
    </source>
</evidence>
<reference evidence="1" key="3">
    <citation type="submission" date="2014-01" db="EMBL/GenBank/DDBJ databases">
        <title>Evolution of pathogenesis and genome organization in the Tremellales.</title>
        <authorList>
            <person name="Cuomo C."/>
            <person name="Litvintseva A."/>
            <person name="Heitman J."/>
            <person name="Chen Y."/>
            <person name="Sun S."/>
            <person name="Springer D."/>
            <person name="Dromer F."/>
            <person name="Young S."/>
            <person name="Zeng Q."/>
            <person name="Chapman S."/>
            <person name="Gujja S."/>
            <person name="Saif S."/>
            <person name="Birren B."/>
        </authorList>
    </citation>
    <scope>NUCLEOTIDE SEQUENCE</scope>
    <source>
        <strain evidence="1">CBS 10118</strain>
    </source>
</reference>
<evidence type="ECO:0000313" key="1">
    <source>
        <dbReference type="EMBL" id="OCF28936.1"/>
    </source>
</evidence>
<dbReference type="AlphaFoldDB" id="A0A1B9GD45"/>
<sequence length="206" mass="23298">MKTDPSDTSAQHVEISQLGSSDNCLTTLRPDLTPFHAYKGKCKLLRAITVTSPYTGPGTAKVCPESRIAWSGRFGGPHPNSLLEVTKAQTKFVEDFSMNEQAFVSRIRSLCSMETDPRKFREITNQIKNEAEATLEKWVKDFEEGWYPDDSKYPRNIAIQSVSVEEFGNQMPRLESDKQPLVFDEEAYDRELAVLNATDRTVCSEH</sequence>